<accession>A0A0G4HFW8</accession>
<gene>
    <name evidence="1" type="ORF">Cvel_6706</name>
</gene>
<reference evidence="1" key="1">
    <citation type="submission" date="2014-11" db="EMBL/GenBank/DDBJ databases">
        <authorList>
            <person name="Otto D Thomas"/>
            <person name="Naeem Raeece"/>
        </authorList>
    </citation>
    <scope>NUCLEOTIDE SEQUENCE</scope>
</reference>
<dbReference type="AlphaFoldDB" id="A0A0G4HFW8"/>
<dbReference type="EMBL" id="CDMZ01002588">
    <property type="protein sequence ID" value="CEM43001.1"/>
    <property type="molecule type" value="Genomic_DNA"/>
</dbReference>
<name>A0A0G4HFW8_9ALVE</name>
<organism evidence="1">
    <name type="scientific">Chromera velia CCMP2878</name>
    <dbReference type="NCBI Taxonomy" id="1169474"/>
    <lineage>
        <taxon>Eukaryota</taxon>
        <taxon>Sar</taxon>
        <taxon>Alveolata</taxon>
        <taxon>Colpodellida</taxon>
        <taxon>Chromeraceae</taxon>
        <taxon>Chromera</taxon>
    </lineage>
</organism>
<feature type="non-terminal residue" evidence="1">
    <location>
        <position position="1"/>
    </location>
</feature>
<protein>
    <submittedName>
        <fullName evidence="1">Uncharacterized protein</fullName>
    </submittedName>
</protein>
<proteinExistence type="predicted"/>
<sequence length="130" mass="15721">VESRQKERCEKMEKEGFCIPSDFREKFVVGAQLQICYALLSDVKFTIQITELRELSEKEQEDREVEEFEDDYMVVFRYLKVIPPTDLPEEKKKKYTQFLWDLGTTKWEMFAREGYALNTDQQPLSRMWRD</sequence>
<evidence type="ECO:0000313" key="1">
    <source>
        <dbReference type="EMBL" id="CEM43001.1"/>
    </source>
</evidence>
<dbReference type="VEuPathDB" id="CryptoDB:Cvel_6706"/>